<sequence length="339" mass="37153">MKKILTGLLLCSTLAVSAQQKPHYTQYVLNQYIVNPAVTGIENYTDVKISHRQQWTGIQDAPTTTYLTIHAPIGKSDYRSTATSLGMIGENLRGSSYWENYEAAKPHHGIGLQLIQDRTGPISQVTAAVTYAYHLGLTQKISLSGGVGLGVNRLQLDPSKLDFGNGQADPAVGGNTAFQKLKPDISAGLYLYSSDFFVGLSAQQIAPVDYTFSENGTPMTGGNKQVPHLFGTAGYRFLIGENFNLMPSVLVKYISPVPMQFDANLKLQYLDRAWIGASMRMRDGFAGMAGLNISNVFNVSYAYDYTTSGLRNYSRGTHEVMIGFLLGNKYGDTCPRNLW</sequence>
<gene>
    <name evidence="2" type="ORF">GCM10023184_13300</name>
</gene>
<accession>A0ABP8GJ54</accession>
<evidence type="ECO:0000313" key="2">
    <source>
        <dbReference type="EMBL" id="GAA4325369.1"/>
    </source>
</evidence>
<dbReference type="EMBL" id="BAABGY010000006">
    <property type="protein sequence ID" value="GAA4325369.1"/>
    <property type="molecule type" value="Genomic_DNA"/>
</dbReference>
<name>A0ABP8GJ54_9BACT</name>
<organism evidence="2 3">
    <name type="scientific">Flaviaesturariibacter amylovorans</name>
    <dbReference type="NCBI Taxonomy" id="1084520"/>
    <lineage>
        <taxon>Bacteria</taxon>
        <taxon>Pseudomonadati</taxon>
        <taxon>Bacteroidota</taxon>
        <taxon>Chitinophagia</taxon>
        <taxon>Chitinophagales</taxon>
        <taxon>Chitinophagaceae</taxon>
        <taxon>Flaviaestuariibacter</taxon>
    </lineage>
</organism>
<protein>
    <submittedName>
        <fullName evidence="2">Type IX secretion system membrane protein PorP/SprF</fullName>
    </submittedName>
</protein>
<dbReference type="Pfam" id="PF11751">
    <property type="entry name" value="PorP_SprF"/>
    <property type="match status" value="1"/>
</dbReference>
<reference evidence="3" key="1">
    <citation type="journal article" date="2019" name="Int. J. Syst. Evol. Microbiol.">
        <title>The Global Catalogue of Microorganisms (GCM) 10K type strain sequencing project: providing services to taxonomists for standard genome sequencing and annotation.</title>
        <authorList>
            <consortium name="The Broad Institute Genomics Platform"/>
            <consortium name="The Broad Institute Genome Sequencing Center for Infectious Disease"/>
            <person name="Wu L."/>
            <person name="Ma J."/>
        </authorList>
    </citation>
    <scope>NUCLEOTIDE SEQUENCE [LARGE SCALE GENOMIC DNA]</scope>
    <source>
        <strain evidence="3">JCM 17919</strain>
    </source>
</reference>
<dbReference type="NCBIfam" id="TIGR03519">
    <property type="entry name" value="T9SS_PorP_fam"/>
    <property type="match status" value="1"/>
</dbReference>
<comment type="caution">
    <text evidence="2">The sequence shown here is derived from an EMBL/GenBank/DDBJ whole genome shotgun (WGS) entry which is preliminary data.</text>
</comment>
<evidence type="ECO:0000313" key="3">
    <source>
        <dbReference type="Proteomes" id="UP001501725"/>
    </source>
</evidence>
<feature type="chain" id="PRO_5046970210" evidence="1">
    <location>
        <begin position="19"/>
        <end position="339"/>
    </location>
</feature>
<feature type="signal peptide" evidence="1">
    <location>
        <begin position="1"/>
        <end position="18"/>
    </location>
</feature>
<dbReference type="RefSeq" id="WP_345254468.1">
    <property type="nucleotide sequence ID" value="NZ_BAABGY010000006.1"/>
</dbReference>
<dbReference type="Proteomes" id="UP001501725">
    <property type="component" value="Unassembled WGS sequence"/>
</dbReference>
<keyword evidence="3" id="KW-1185">Reference proteome</keyword>
<evidence type="ECO:0000256" key="1">
    <source>
        <dbReference type="SAM" id="SignalP"/>
    </source>
</evidence>
<proteinExistence type="predicted"/>
<keyword evidence="1" id="KW-0732">Signal</keyword>
<dbReference type="InterPro" id="IPR019861">
    <property type="entry name" value="PorP/SprF_Bacteroidetes"/>
</dbReference>